<feature type="compositionally biased region" description="Basic and acidic residues" evidence="1">
    <location>
        <begin position="1"/>
        <end position="10"/>
    </location>
</feature>
<organism evidence="2 3">
    <name type="scientific">Trichoderma ghanense</name>
    <dbReference type="NCBI Taxonomy" id="65468"/>
    <lineage>
        <taxon>Eukaryota</taxon>
        <taxon>Fungi</taxon>
        <taxon>Dikarya</taxon>
        <taxon>Ascomycota</taxon>
        <taxon>Pezizomycotina</taxon>
        <taxon>Sordariomycetes</taxon>
        <taxon>Hypocreomycetidae</taxon>
        <taxon>Hypocreales</taxon>
        <taxon>Hypocreaceae</taxon>
        <taxon>Trichoderma</taxon>
    </lineage>
</organism>
<dbReference type="RefSeq" id="XP_073561723.1">
    <property type="nucleotide sequence ID" value="XM_073699778.1"/>
</dbReference>
<evidence type="ECO:0000313" key="2">
    <source>
        <dbReference type="EMBL" id="TFB05522.1"/>
    </source>
</evidence>
<gene>
    <name evidence="2" type="ORF">CCMA1212_002396</name>
</gene>
<dbReference type="EMBL" id="PPTA01000003">
    <property type="protein sequence ID" value="TFB05522.1"/>
    <property type="molecule type" value="Genomic_DNA"/>
</dbReference>
<dbReference type="Proteomes" id="UP001642720">
    <property type="component" value="Unassembled WGS sequence"/>
</dbReference>
<comment type="caution">
    <text evidence="2">The sequence shown here is derived from an EMBL/GenBank/DDBJ whole genome shotgun (WGS) entry which is preliminary data.</text>
</comment>
<name>A0ABY2HDE3_9HYPO</name>
<sequence length="86" mass="9459">MRQSRTKVEQDSMPTARSRARIVRDSRTRMPSTLARLRHPPALVGDTSLSGLTLTLLRALLGLPSEWTTGSPLPAPFTLSICALFQ</sequence>
<protein>
    <submittedName>
        <fullName evidence="2">Uncharacterized protein</fullName>
    </submittedName>
</protein>
<evidence type="ECO:0000313" key="3">
    <source>
        <dbReference type="Proteomes" id="UP001642720"/>
    </source>
</evidence>
<keyword evidence="3" id="KW-1185">Reference proteome</keyword>
<reference evidence="2 3" key="1">
    <citation type="submission" date="2018-01" db="EMBL/GenBank/DDBJ databases">
        <title>Genome characterization of the sugarcane-associated fungus Trichoderma ghanense CCMA-1212 and their application in lignocelulose bioconversion.</title>
        <authorList>
            <person name="Steindorff A.S."/>
            <person name="Mendes T.D."/>
            <person name="Vilela E.S.D."/>
            <person name="Rodrigues D.S."/>
            <person name="Formighieri E.F."/>
            <person name="Melo I.S."/>
            <person name="Favaro L.C.L."/>
        </authorList>
    </citation>
    <scope>NUCLEOTIDE SEQUENCE [LARGE SCALE GENOMIC DNA]</scope>
    <source>
        <strain evidence="2 3">CCMA-1212</strain>
    </source>
</reference>
<feature type="region of interest" description="Disordered" evidence="1">
    <location>
        <begin position="1"/>
        <end position="34"/>
    </location>
</feature>
<proteinExistence type="predicted"/>
<accession>A0ABY2HDE3</accession>
<dbReference type="GeneID" id="300574228"/>
<evidence type="ECO:0000256" key="1">
    <source>
        <dbReference type="SAM" id="MobiDB-lite"/>
    </source>
</evidence>